<evidence type="ECO:0000313" key="12">
    <source>
        <dbReference type="Proteomes" id="UP000007015"/>
    </source>
</evidence>
<evidence type="ECO:0000256" key="8">
    <source>
        <dbReference type="ARBA" id="ARBA00023180"/>
    </source>
</evidence>
<dbReference type="SUPFAM" id="SSF56112">
    <property type="entry name" value="Protein kinase-like (PK-like)"/>
    <property type="match status" value="1"/>
</dbReference>
<dbReference type="PANTHER" id="PTHR48010">
    <property type="entry name" value="OS05G0588300 PROTEIN"/>
    <property type="match status" value="1"/>
</dbReference>
<dbReference type="Gramene" id="BGIOSGA020962-TA">
    <property type="protein sequence ID" value="BGIOSGA020962-PA"/>
    <property type="gene ID" value="BGIOSGA020962"/>
</dbReference>
<dbReference type="Pfam" id="PF08263">
    <property type="entry name" value="LRRNT_2"/>
    <property type="match status" value="1"/>
</dbReference>
<accession>B8B451</accession>
<dbReference type="SUPFAM" id="SSF52058">
    <property type="entry name" value="L domain-like"/>
    <property type="match status" value="1"/>
</dbReference>
<comment type="subcellular location">
    <subcellularLocation>
        <location evidence="1">Membrane</location>
        <topology evidence="1">Single-pass membrane protein</topology>
    </subcellularLocation>
</comment>
<sequence length="337" mass="36979">MAPLGSHSIPVLVTILLACFSCFLITAFSLVPTAPLHDASDTTDFQALLCLKLHLNDNAGVMASWRNDSSQYCQWPGVTCSKSHTSRVTELNLESSNLHGQIPPCIGNLTFLTIIHLPFNQLTGNIPPEIGHLRRLTYLNLTSNGLTGKIPEALSSCSNLQHKRNKVKQASDPSCKELKTFTYADIVKATNGFALANLVGSGKYGSVYKEYGYGSKVSVEGDVYSYGIIILEMLTGKTPTDQMFSNGLNIRKYVESTFFSHKIGEILDPNIIPNFEEDTENNCDPENHVMTGMLSCVMQLAKLGISCSMETPKDRPAMQDVYAEVIAIKEAFSARRV</sequence>
<evidence type="ECO:0000256" key="9">
    <source>
        <dbReference type="SAM" id="Phobius"/>
    </source>
</evidence>
<evidence type="ECO:0000256" key="1">
    <source>
        <dbReference type="ARBA" id="ARBA00004167"/>
    </source>
</evidence>
<keyword evidence="6 9" id="KW-1133">Transmembrane helix</keyword>
<dbReference type="GO" id="GO:0016020">
    <property type="term" value="C:membrane"/>
    <property type="evidence" value="ECO:0007669"/>
    <property type="project" value="UniProtKB-SubCell"/>
</dbReference>
<keyword evidence="4" id="KW-0732">Signal</keyword>
<evidence type="ECO:0000256" key="6">
    <source>
        <dbReference type="ARBA" id="ARBA00022989"/>
    </source>
</evidence>
<keyword evidence="8" id="KW-0325">Glycoprotein</keyword>
<proteinExistence type="predicted"/>
<feature type="transmembrane region" description="Helical" evidence="9">
    <location>
        <begin position="12"/>
        <end position="31"/>
    </location>
</feature>
<dbReference type="InterPro" id="IPR011009">
    <property type="entry name" value="Kinase-like_dom_sf"/>
</dbReference>
<name>B8B451_ORYSI</name>
<dbReference type="InterPro" id="IPR050994">
    <property type="entry name" value="At_inactive_RLKs"/>
</dbReference>
<keyword evidence="12" id="KW-1185">Reference proteome</keyword>
<dbReference type="STRING" id="39946.B8B451"/>
<dbReference type="Proteomes" id="UP000007015">
    <property type="component" value="Chromosome 6"/>
</dbReference>
<keyword evidence="3 9" id="KW-0812">Transmembrane</keyword>
<dbReference type="AlphaFoldDB" id="B8B451"/>
<protein>
    <recommendedName>
        <fullName evidence="10">Leucine-rich repeat-containing N-terminal plant-type domain-containing protein</fullName>
    </recommendedName>
</protein>
<evidence type="ECO:0000256" key="7">
    <source>
        <dbReference type="ARBA" id="ARBA00023136"/>
    </source>
</evidence>
<dbReference type="OMA" id="YNNTSEG"/>
<gene>
    <name evidence="11" type="ORF">OsI_23527</name>
</gene>
<organism evidence="11 12">
    <name type="scientific">Oryza sativa subsp. indica</name>
    <name type="common">Rice</name>
    <dbReference type="NCBI Taxonomy" id="39946"/>
    <lineage>
        <taxon>Eukaryota</taxon>
        <taxon>Viridiplantae</taxon>
        <taxon>Streptophyta</taxon>
        <taxon>Embryophyta</taxon>
        <taxon>Tracheophyta</taxon>
        <taxon>Spermatophyta</taxon>
        <taxon>Magnoliopsida</taxon>
        <taxon>Liliopsida</taxon>
        <taxon>Poales</taxon>
        <taxon>Poaceae</taxon>
        <taxon>BOP clade</taxon>
        <taxon>Oryzoideae</taxon>
        <taxon>Oryzeae</taxon>
        <taxon>Oryzinae</taxon>
        <taxon>Oryza</taxon>
        <taxon>Oryza sativa</taxon>
    </lineage>
</organism>
<reference evidence="11 12" key="1">
    <citation type="journal article" date="2005" name="PLoS Biol.">
        <title>The genomes of Oryza sativa: a history of duplications.</title>
        <authorList>
            <person name="Yu J."/>
            <person name="Wang J."/>
            <person name="Lin W."/>
            <person name="Li S."/>
            <person name="Li H."/>
            <person name="Zhou J."/>
            <person name="Ni P."/>
            <person name="Dong W."/>
            <person name="Hu S."/>
            <person name="Zeng C."/>
            <person name="Zhang J."/>
            <person name="Zhang Y."/>
            <person name="Li R."/>
            <person name="Xu Z."/>
            <person name="Li S."/>
            <person name="Li X."/>
            <person name="Zheng H."/>
            <person name="Cong L."/>
            <person name="Lin L."/>
            <person name="Yin J."/>
            <person name="Geng J."/>
            <person name="Li G."/>
            <person name="Shi J."/>
            <person name="Liu J."/>
            <person name="Lv H."/>
            <person name="Li J."/>
            <person name="Wang J."/>
            <person name="Deng Y."/>
            <person name="Ran L."/>
            <person name="Shi X."/>
            <person name="Wang X."/>
            <person name="Wu Q."/>
            <person name="Li C."/>
            <person name="Ren X."/>
            <person name="Wang J."/>
            <person name="Wang X."/>
            <person name="Li D."/>
            <person name="Liu D."/>
            <person name="Zhang X."/>
            <person name="Ji Z."/>
            <person name="Zhao W."/>
            <person name="Sun Y."/>
            <person name="Zhang Z."/>
            <person name="Bao J."/>
            <person name="Han Y."/>
            <person name="Dong L."/>
            <person name="Ji J."/>
            <person name="Chen P."/>
            <person name="Wu S."/>
            <person name="Liu J."/>
            <person name="Xiao Y."/>
            <person name="Bu D."/>
            <person name="Tan J."/>
            <person name="Yang L."/>
            <person name="Ye C."/>
            <person name="Zhang J."/>
            <person name="Xu J."/>
            <person name="Zhou Y."/>
            <person name="Yu Y."/>
            <person name="Zhang B."/>
            <person name="Zhuang S."/>
            <person name="Wei H."/>
            <person name="Liu B."/>
            <person name="Lei M."/>
            <person name="Yu H."/>
            <person name="Li Y."/>
            <person name="Xu H."/>
            <person name="Wei S."/>
            <person name="He X."/>
            <person name="Fang L."/>
            <person name="Zhang Z."/>
            <person name="Zhang Y."/>
            <person name="Huang X."/>
            <person name="Su Z."/>
            <person name="Tong W."/>
            <person name="Li J."/>
            <person name="Tong Z."/>
            <person name="Li S."/>
            <person name="Ye J."/>
            <person name="Wang L."/>
            <person name="Fang L."/>
            <person name="Lei T."/>
            <person name="Chen C."/>
            <person name="Chen H."/>
            <person name="Xu Z."/>
            <person name="Li H."/>
            <person name="Huang H."/>
            <person name="Zhang F."/>
            <person name="Xu H."/>
            <person name="Li N."/>
            <person name="Zhao C."/>
            <person name="Li S."/>
            <person name="Dong L."/>
            <person name="Huang Y."/>
            <person name="Li L."/>
            <person name="Xi Y."/>
            <person name="Qi Q."/>
            <person name="Li W."/>
            <person name="Zhang B."/>
            <person name="Hu W."/>
            <person name="Zhang Y."/>
            <person name="Tian X."/>
            <person name="Jiao Y."/>
            <person name="Liang X."/>
            <person name="Jin J."/>
            <person name="Gao L."/>
            <person name="Zheng W."/>
            <person name="Hao B."/>
            <person name="Liu S."/>
            <person name="Wang W."/>
            <person name="Yuan L."/>
            <person name="Cao M."/>
            <person name="McDermott J."/>
            <person name="Samudrala R."/>
            <person name="Wang J."/>
            <person name="Wong G.K."/>
            <person name="Yang H."/>
        </authorList>
    </citation>
    <scope>NUCLEOTIDE SEQUENCE [LARGE SCALE GENOMIC DNA]</scope>
    <source>
        <strain evidence="12">cv. 93-11</strain>
    </source>
</reference>
<evidence type="ECO:0000256" key="3">
    <source>
        <dbReference type="ARBA" id="ARBA00022692"/>
    </source>
</evidence>
<evidence type="ECO:0000259" key="10">
    <source>
        <dbReference type="Pfam" id="PF08263"/>
    </source>
</evidence>
<dbReference type="InterPro" id="IPR001611">
    <property type="entry name" value="Leu-rich_rpt"/>
</dbReference>
<keyword evidence="2" id="KW-0433">Leucine-rich repeat</keyword>
<evidence type="ECO:0000256" key="5">
    <source>
        <dbReference type="ARBA" id="ARBA00022737"/>
    </source>
</evidence>
<evidence type="ECO:0000313" key="11">
    <source>
        <dbReference type="EMBL" id="EEC80887.1"/>
    </source>
</evidence>
<dbReference type="Pfam" id="PF00560">
    <property type="entry name" value="LRR_1"/>
    <property type="match status" value="3"/>
</dbReference>
<dbReference type="PANTHER" id="PTHR48010:SF5">
    <property type="entry name" value="PROTEIN TOO MANY MOUTHS"/>
    <property type="match status" value="1"/>
</dbReference>
<dbReference type="FunFam" id="3.80.10.10:FF:000275">
    <property type="entry name" value="Leucine-rich repeat receptor-like protein kinase"/>
    <property type="match status" value="1"/>
</dbReference>
<dbReference type="Gene3D" id="1.10.510.10">
    <property type="entry name" value="Transferase(Phosphotransferase) domain 1"/>
    <property type="match status" value="1"/>
</dbReference>
<dbReference type="Gene3D" id="3.80.10.10">
    <property type="entry name" value="Ribonuclease Inhibitor"/>
    <property type="match status" value="1"/>
</dbReference>
<dbReference type="InterPro" id="IPR013210">
    <property type="entry name" value="LRR_N_plant-typ"/>
</dbReference>
<keyword evidence="7 9" id="KW-0472">Membrane</keyword>
<dbReference type="HOGENOM" id="CLU_824848_0_0_1"/>
<evidence type="ECO:0000256" key="2">
    <source>
        <dbReference type="ARBA" id="ARBA00022614"/>
    </source>
</evidence>
<dbReference type="EMBL" id="CM000131">
    <property type="protein sequence ID" value="EEC80887.1"/>
    <property type="molecule type" value="Genomic_DNA"/>
</dbReference>
<evidence type="ECO:0000256" key="4">
    <source>
        <dbReference type="ARBA" id="ARBA00022729"/>
    </source>
</evidence>
<dbReference type="InterPro" id="IPR032675">
    <property type="entry name" value="LRR_dom_sf"/>
</dbReference>
<keyword evidence="5" id="KW-0677">Repeat</keyword>
<feature type="domain" description="Leucine-rich repeat-containing N-terminal plant-type" evidence="10">
    <location>
        <begin position="43"/>
        <end position="81"/>
    </location>
</feature>